<feature type="compositionally biased region" description="Polar residues" evidence="1">
    <location>
        <begin position="51"/>
        <end position="61"/>
    </location>
</feature>
<sequence>MGDSSQSEESVNPTEVQGSDDTVVVASVEPRPISNNDSASDSEADSDSGSQTGDNPSASTNRRPEVDAWRISKTLFDLNTSRGRNQGGNNYLNELRTRLNSREGGGQEIHVMIMDNNPEGIDKLLEMSLQTIYKYFERHISSETGGTSPIINPSEILDSTQISQRFADMELANDPTHKAMKDLFTQEDKNLKRRKDSLFGQFSQKYGEECSISLLEDLVRMYFNAFMEFKLSEEQYQNLLDPRKSSSTERAKNISRAYYNMKSSKSELKNILLKYVNCHMLIFFILRIDQIAPGGRHEECGVVDLITLLYYEGIFLALKDLNTLSFKQREDQVAEYEQMLISGPESLSEEKKVQYTILTRLSTKLFTLYSNSVLFKAFMEASHRKASACLAYIINSERQEPELSTRL</sequence>
<gene>
    <name evidence="2" type="ORF">OJ252_3240</name>
</gene>
<evidence type="ECO:0000313" key="3">
    <source>
        <dbReference type="Proteomes" id="UP001071777"/>
    </source>
</evidence>
<evidence type="ECO:0000313" key="2">
    <source>
        <dbReference type="EMBL" id="KAJ1606220.1"/>
    </source>
</evidence>
<dbReference type="Proteomes" id="UP001071777">
    <property type="component" value="Unassembled WGS sequence"/>
</dbReference>
<protein>
    <submittedName>
        <fullName evidence="2">Uncharacterized protein</fullName>
    </submittedName>
</protein>
<accession>A0ABQ8P3Z0</accession>
<proteinExistence type="predicted"/>
<evidence type="ECO:0000256" key="1">
    <source>
        <dbReference type="SAM" id="MobiDB-lite"/>
    </source>
</evidence>
<dbReference type="EMBL" id="JAPCXB010000150">
    <property type="protein sequence ID" value="KAJ1606220.1"/>
    <property type="molecule type" value="Genomic_DNA"/>
</dbReference>
<feature type="region of interest" description="Disordered" evidence="1">
    <location>
        <begin position="1"/>
        <end position="66"/>
    </location>
</feature>
<comment type="caution">
    <text evidence="2">The sequence shown here is derived from an EMBL/GenBank/DDBJ whole genome shotgun (WGS) entry which is preliminary data.</text>
</comment>
<organism evidence="2 3">
    <name type="scientific">Cryptosporidium canis</name>
    <dbReference type="NCBI Taxonomy" id="195482"/>
    <lineage>
        <taxon>Eukaryota</taxon>
        <taxon>Sar</taxon>
        <taxon>Alveolata</taxon>
        <taxon>Apicomplexa</taxon>
        <taxon>Conoidasida</taxon>
        <taxon>Coccidia</taxon>
        <taxon>Eucoccidiorida</taxon>
        <taxon>Eimeriorina</taxon>
        <taxon>Cryptosporidiidae</taxon>
        <taxon>Cryptosporidium</taxon>
    </lineage>
</organism>
<feature type="compositionally biased region" description="Polar residues" evidence="1">
    <location>
        <begin position="1"/>
        <end position="20"/>
    </location>
</feature>
<name>A0ABQ8P3Z0_9CRYT</name>
<reference evidence="2" key="1">
    <citation type="submission" date="2022-10" db="EMBL/GenBank/DDBJ databases">
        <title>Adaptive evolution leads to modifications in subtelomeric GC content in a zoonotic Cryptosporidium species.</title>
        <authorList>
            <person name="Li J."/>
            <person name="Feng Y."/>
            <person name="Xiao L."/>
        </authorList>
    </citation>
    <scope>NUCLEOTIDE SEQUENCE</scope>
    <source>
        <strain evidence="2">25894</strain>
    </source>
</reference>
<keyword evidence="3" id="KW-1185">Reference proteome</keyword>